<name>A0A1V5ZJY5_9BACT</name>
<protein>
    <submittedName>
        <fullName evidence="1">Uncharacterized protein</fullName>
    </submittedName>
</protein>
<dbReference type="Proteomes" id="UP000485621">
    <property type="component" value="Unassembled WGS sequence"/>
</dbReference>
<dbReference type="EMBL" id="MWDB01000051">
    <property type="protein sequence ID" value="OQB40254.1"/>
    <property type="molecule type" value="Genomic_DNA"/>
</dbReference>
<proteinExistence type="predicted"/>
<evidence type="ECO:0000313" key="1">
    <source>
        <dbReference type="EMBL" id="OQB40254.1"/>
    </source>
</evidence>
<sequence length="59" mass="6684">MIAILLAYLDQNFYNDKNKKNVFLSCVQILNKNLGIVNNNSETNVNNKSNAEVNLNLNI</sequence>
<gene>
    <name evidence="1" type="ORF">BWY04_01402</name>
</gene>
<reference evidence="1" key="1">
    <citation type="submission" date="2017-02" db="EMBL/GenBank/DDBJ databases">
        <title>Delving into the versatile metabolic prowess of the omnipresent phylum Bacteroidetes.</title>
        <authorList>
            <person name="Nobu M.K."/>
            <person name="Mei R."/>
            <person name="Narihiro T."/>
            <person name="Kuroda K."/>
            <person name="Liu W.-T."/>
        </authorList>
    </citation>
    <scope>NUCLEOTIDE SEQUENCE</scope>
    <source>
        <strain evidence="1">ADurb.Bin160</strain>
    </source>
</reference>
<accession>A0A1V5ZJY5</accession>
<dbReference type="AlphaFoldDB" id="A0A1V5ZJY5"/>
<organism evidence="1">
    <name type="scientific">candidate division CPR1 bacterium ADurb.Bin160</name>
    <dbReference type="NCBI Taxonomy" id="1852826"/>
    <lineage>
        <taxon>Bacteria</taxon>
        <taxon>candidate division CPR1</taxon>
    </lineage>
</organism>
<comment type="caution">
    <text evidence="1">The sequence shown here is derived from an EMBL/GenBank/DDBJ whole genome shotgun (WGS) entry which is preliminary data.</text>
</comment>